<accession>A0A917ETN2</accession>
<comment type="caution">
    <text evidence="1">The sequence shown here is derived from an EMBL/GenBank/DDBJ whole genome shotgun (WGS) entry which is preliminary data.</text>
</comment>
<evidence type="ECO:0000313" key="2">
    <source>
        <dbReference type="Proteomes" id="UP000660110"/>
    </source>
</evidence>
<gene>
    <name evidence="1" type="ORF">GCM10010954_11200</name>
</gene>
<dbReference type="InterPro" id="IPR011042">
    <property type="entry name" value="6-blade_b-propeller_TolB-like"/>
</dbReference>
<dbReference type="AlphaFoldDB" id="A0A917ETN2"/>
<sequence length="141" mass="15941">MSLKKKNFIFIGGVVLLFGLVYWAGISAEGPPGRTGLGDQPDLSEDDKTIVFPYYQDGDASLSFQYEVFHMTREGEEVEQVTNLHAFAGGTLFFRKSEQFLITVDRNFAGRDHDFEYWIFDRDGSSSKEVIIDIPDQREGG</sequence>
<dbReference type="Proteomes" id="UP000660110">
    <property type="component" value="Unassembled WGS sequence"/>
</dbReference>
<reference evidence="1" key="1">
    <citation type="journal article" date="2014" name="Int. J. Syst. Evol. Microbiol.">
        <title>Complete genome sequence of Corynebacterium casei LMG S-19264T (=DSM 44701T), isolated from a smear-ripened cheese.</title>
        <authorList>
            <consortium name="US DOE Joint Genome Institute (JGI-PGF)"/>
            <person name="Walter F."/>
            <person name="Albersmeier A."/>
            <person name="Kalinowski J."/>
            <person name="Ruckert C."/>
        </authorList>
    </citation>
    <scope>NUCLEOTIDE SEQUENCE</scope>
    <source>
        <strain evidence="1">CGMCC 1.12153</strain>
    </source>
</reference>
<proteinExistence type="predicted"/>
<protein>
    <submittedName>
        <fullName evidence="1">Uncharacterized protein</fullName>
    </submittedName>
</protein>
<dbReference type="RefSeq" id="WP_188376457.1">
    <property type="nucleotide sequence ID" value="NZ_BMEL01000001.1"/>
</dbReference>
<reference evidence="1" key="2">
    <citation type="submission" date="2020-09" db="EMBL/GenBank/DDBJ databases">
        <authorList>
            <person name="Sun Q."/>
            <person name="Zhou Y."/>
        </authorList>
    </citation>
    <scope>NUCLEOTIDE SEQUENCE</scope>
    <source>
        <strain evidence="1">CGMCC 1.12153</strain>
    </source>
</reference>
<dbReference type="EMBL" id="BMEL01000001">
    <property type="protein sequence ID" value="GGF14269.1"/>
    <property type="molecule type" value="Genomic_DNA"/>
</dbReference>
<keyword evidence="2" id="KW-1185">Reference proteome</keyword>
<organism evidence="1 2">
    <name type="scientific">Halobacillus andaensis</name>
    <dbReference type="NCBI Taxonomy" id="1176239"/>
    <lineage>
        <taxon>Bacteria</taxon>
        <taxon>Bacillati</taxon>
        <taxon>Bacillota</taxon>
        <taxon>Bacilli</taxon>
        <taxon>Bacillales</taxon>
        <taxon>Bacillaceae</taxon>
        <taxon>Halobacillus</taxon>
    </lineage>
</organism>
<dbReference type="Gene3D" id="2.120.10.30">
    <property type="entry name" value="TolB, C-terminal domain"/>
    <property type="match status" value="1"/>
</dbReference>
<evidence type="ECO:0000313" key="1">
    <source>
        <dbReference type="EMBL" id="GGF14269.1"/>
    </source>
</evidence>
<name>A0A917ETN2_HALAA</name>